<feature type="domain" description="TF-B3" evidence="6">
    <location>
        <begin position="39"/>
        <end position="108"/>
    </location>
</feature>
<dbReference type="Proteomes" id="UP001054252">
    <property type="component" value="Unassembled WGS sequence"/>
</dbReference>
<evidence type="ECO:0000313" key="8">
    <source>
        <dbReference type="Proteomes" id="UP001054252"/>
    </source>
</evidence>
<proteinExistence type="predicted"/>
<dbReference type="InterPro" id="IPR015300">
    <property type="entry name" value="DNA-bd_pseudobarrel_sf"/>
</dbReference>
<reference evidence="7 8" key="1">
    <citation type="journal article" date="2021" name="Commun. Biol.">
        <title>The genome of Shorea leprosula (Dipterocarpaceae) highlights the ecological relevance of drought in aseasonal tropical rainforests.</title>
        <authorList>
            <person name="Ng K.K.S."/>
            <person name="Kobayashi M.J."/>
            <person name="Fawcett J.A."/>
            <person name="Hatakeyama M."/>
            <person name="Paape T."/>
            <person name="Ng C.H."/>
            <person name="Ang C.C."/>
            <person name="Tnah L.H."/>
            <person name="Lee C.T."/>
            <person name="Nishiyama T."/>
            <person name="Sese J."/>
            <person name="O'Brien M.J."/>
            <person name="Copetti D."/>
            <person name="Mohd Noor M.I."/>
            <person name="Ong R.C."/>
            <person name="Putra M."/>
            <person name="Sireger I.Z."/>
            <person name="Indrioko S."/>
            <person name="Kosugi Y."/>
            <person name="Izuno A."/>
            <person name="Isagi Y."/>
            <person name="Lee S.L."/>
            <person name="Shimizu K.K."/>
        </authorList>
    </citation>
    <scope>NUCLEOTIDE SEQUENCE [LARGE SCALE GENOMIC DNA]</scope>
    <source>
        <strain evidence="7">214</strain>
    </source>
</reference>
<name>A0AAV5KIN5_9ROSI</name>
<dbReference type="SUPFAM" id="SSF101936">
    <property type="entry name" value="DNA-binding pseudobarrel domain"/>
    <property type="match status" value="1"/>
</dbReference>
<evidence type="ECO:0000256" key="5">
    <source>
        <dbReference type="ARBA" id="ARBA00023242"/>
    </source>
</evidence>
<evidence type="ECO:0000259" key="6">
    <source>
        <dbReference type="PROSITE" id="PS50863"/>
    </source>
</evidence>
<keyword evidence="2" id="KW-0805">Transcription regulation</keyword>
<comment type="subcellular location">
    <subcellularLocation>
        <location evidence="1">Nucleus</location>
    </subcellularLocation>
</comment>
<dbReference type="Gene3D" id="2.40.330.10">
    <property type="entry name" value="DNA-binding pseudobarrel domain"/>
    <property type="match status" value="1"/>
</dbReference>
<evidence type="ECO:0000313" key="7">
    <source>
        <dbReference type="EMBL" id="GKV24376.1"/>
    </source>
</evidence>
<protein>
    <recommendedName>
        <fullName evidence="6">TF-B3 domain-containing protein</fullName>
    </recommendedName>
</protein>
<keyword evidence="4" id="KW-0804">Transcription</keyword>
<dbReference type="Pfam" id="PF02362">
    <property type="entry name" value="B3"/>
    <property type="match status" value="1"/>
</dbReference>
<keyword evidence="8" id="KW-1185">Reference proteome</keyword>
<accession>A0AAV5KIN5</accession>
<evidence type="ECO:0000256" key="2">
    <source>
        <dbReference type="ARBA" id="ARBA00023015"/>
    </source>
</evidence>
<keyword evidence="5" id="KW-0539">Nucleus</keyword>
<sequence>MAKIFEKFVEKNDIDNKLRIPSNSNLEALPPCRPGQEAKLKVEDEDGKIWEFTYTIRTENRAFFTKGWLQFAASKGIEVGNMVTLFKNDDQHHFSGCGADQYKITVKT</sequence>
<dbReference type="GO" id="GO:0005634">
    <property type="term" value="C:nucleus"/>
    <property type="evidence" value="ECO:0007669"/>
    <property type="project" value="UniProtKB-SubCell"/>
</dbReference>
<dbReference type="GO" id="GO:0003677">
    <property type="term" value="F:DNA binding"/>
    <property type="evidence" value="ECO:0007669"/>
    <property type="project" value="UniProtKB-KW"/>
</dbReference>
<dbReference type="SMART" id="SM01019">
    <property type="entry name" value="B3"/>
    <property type="match status" value="1"/>
</dbReference>
<dbReference type="PROSITE" id="PS50863">
    <property type="entry name" value="B3"/>
    <property type="match status" value="1"/>
</dbReference>
<dbReference type="EMBL" id="BPVZ01000065">
    <property type="protein sequence ID" value="GKV24376.1"/>
    <property type="molecule type" value="Genomic_DNA"/>
</dbReference>
<dbReference type="CDD" id="cd10017">
    <property type="entry name" value="B3_DNA"/>
    <property type="match status" value="1"/>
</dbReference>
<evidence type="ECO:0000256" key="1">
    <source>
        <dbReference type="ARBA" id="ARBA00004123"/>
    </source>
</evidence>
<keyword evidence="3" id="KW-0238">DNA-binding</keyword>
<organism evidence="7 8">
    <name type="scientific">Rubroshorea leprosula</name>
    <dbReference type="NCBI Taxonomy" id="152421"/>
    <lineage>
        <taxon>Eukaryota</taxon>
        <taxon>Viridiplantae</taxon>
        <taxon>Streptophyta</taxon>
        <taxon>Embryophyta</taxon>
        <taxon>Tracheophyta</taxon>
        <taxon>Spermatophyta</taxon>
        <taxon>Magnoliopsida</taxon>
        <taxon>eudicotyledons</taxon>
        <taxon>Gunneridae</taxon>
        <taxon>Pentapetalae</taxon>
        <taxon>rosids</taxon>
        <taxon>malvids</taxon>
        <taxon>Malvales</taxon>
        <taxon>Dipterocarpaceae</taxon>
        <taxon>Rubroshorea</taxon>
    </lineage>
</organism>
<evidence type="ECO:0000256" key="4">
    <source>
        <dbReference type="ARBA" id="ARBA00023163"/>
    </source>
</evidence>
<evidence type="ECO:0000256" key="3">
    <source>
        <dbReference type="ARBA" id="ARBA00023125"/>
    </source>
</evidence>
<gene>
    <name evidence="7" type="ORF">SLEP1_g33995</name>
</gene>
<dbReference type="InterPro" id="IPR003340">
    <property type="entry name" value="B3_DNA-bd"/>
</dbReference>
<comment type="caution">
    <text evidence="7">The sequence shown here is derived from an EMBL/GenBank/DDBJ whole genome shotgun (WGS) entry which is preliminary data.</text>
</comment>
<dbReference type="AlphaFoldDB" id="A0AAV5KIN5"/>